<keyword evidence="4" id="KW-1185">Reference proteome</keyword>
<dbReference type="AlphaFoldDB" id="A0AAV4PK06"/>
<proteinExistence type="predicted"/>
<sequence length="91" mass="10361">MMQLSIIASNCVLVLIQNMILRVLNSLDLLDTCPAVALRCPRQTIKHNRTPPRSPKVIDDRTWSEREKCHRTPSKMDGHLWTLVMKVVGAV</sequence>
<evidence type="ECO:0000313" key="4">
    <source>
        <dbReference type="Proteomes" id="UP001054837"/>
    </source>
</evidence>
<accession>A0AAV4PK06</accession>
<dbReference type="EMBL" id="BPLQ01002951">
    <property type="protein sequence ID" value="GIX96638.1"/>
    <property type="molecule type" value="Genomic_DNA"/>
</dbReference>
<reference evidence="3 4" key="1">
    <citation type="submission" date="2021-06" db="EMBL/GenBank/DDBJ databases">
        <title>Caerostris darwini draft genome.</title>
        <authorList>
            <person name="Kono N."/>
            <person name="Arakawa K."/>
        </authorList>
    </citation>
    <scope>NUCLEOTIDE SEQUENCE [LARGE SCALE GENOMIC DNA]</scope>
</reference>
<feature type="compositionally biased region" description="Basic and acidic residues" evidence="1">
    <location>
        <begin position="56"/>
        <end position="69"/>
    </location>
</feature>
<evidence type="ECO:0000256" key="2">
    <source>
        <dbReference type="SAM" id="SignalP"/>
    </source>
</evidence>
<feature type="region of interest" description="Disordered" evidence="1">
    <location>
        <begin position="45"/>
        <end position="69"/>
    </location>
</feature>
<protein>
    <recommendedName>
        <fullName evidence="5">Secreted protein</fullName>
    </recommendedName>
</protein>
<feature type="signal peptide" evidence="2">
    <location>
        <begin position="1"/>
        <end position="26"/>
    </location>
</feature>
<name>A0AAV4PK06_9ARAC</name>
<feature type="chain" id="PRO_5043775058" description="Secreted protein" evidence="2">
    <location>
        <begin position="27"/>
        <end position="91"/>
    </location>
</feature>
<dbReference type="Proteomes" id="UP001054837">
    <property type="component" value="Unassembled WGS sequence"/>
</dbReference>
<evidence type="ECO:0000256" key="1">
    <source>
        <dbReference type="SAM" id="MobiDB-lite"/>
    </source>
</evidence>
<evidence type="ECO:0000313" key="3">
    <source>
        <dbReference type="EMBL" id="GIX96638.1"/>
    </source>
</evidence>
<organism evidence="3 4">
    <name type="scientific">Caerostris darwini</name>
    <dbReference type="NCBI Taxonomy" id="1538125"/>
    <lineage>
        <taxon>Eukaryota</taxon>
        <taxon>Metazoa</taxon>
        <taxon>Ecdysozoa</taxon>
        <taxon>Arthropoda</taxon>
        <taxon>Chelicerata</taxon>
        <taxon>Arachnida</taxon>
        <taxon>Araneae</taxon>
        <taxon>Araneomorphae</taxon>
        <taxon>Entelegynae</taxon>
        <taxon>Araneoidea</taxon>
        <taxon>Araneidae</taxon>
        <taxon>Caerostris</taxon>
    </lineage>
</organism>
<gene>
    <name evidence="3" type="ORF">CDAR_550121</name>
</gene>
<evidence type="ECO:0008006" key="5">
    <source>
        <dbReference type="Google" id="ProtNLM"/>
    </source>
</evidence>
<keyword evidence="2" id="KW-0732">Signal</keyword>
<comment type="caution">
    <text evidence="3">The sequence shown here is derived from an EMBL/GenBank/DDBJ whole genome shotgun (WGS) entry which is preliminary data.</text>
</comment>